<gene>
    <name evidence="2" type="ORF">A605_10050</name>
</gene>
<dbReference type="Proteomes" id="UP000011723">
    <property type="component" value="Chromosome"/>
</dbReference>
<proteinExistence type="predicted"/>
<keyword evidence="1" id="KW-0472">Membrane</keyword>
<keyword evidence="1" id="KW-0812">Transmembrane</keyword>
<dbReference type="eggNOG" id="ENOG5031WZX">
    <property type="taxonomic scope" value="Bacteria"/>
</dbReference>
<evidence type="ECO:0000313" key="3">
    <source>
        <dbReference type="Proteomes" id="UP000011723"/>
    </source>
</evidence>
<keyword evidence="1" id="KW-1133">Transmembrane helix</keyword>
<accession>M1NU68</accession>
<evidence type="ECO:0000256" key="1">
    <source>
        <dbReference type="SAM" id="Phobius"/>
    </source>
</evidence>
<dbReference type="PATRIC" id="fig|1121362.3.peg.2033"/>
<name>M1NU68_9CORY</name>
<dbReference type="EMBL" id="CP003697">
    <property type="protein sequence ID" value="AGF73012.1"/>
    <property type="molecule type" value="Genomic_DNA"/>
</dbReference>
<dbReference type="KEGG" id="chn:A605_10050"/>
<protein>
    <submittedName>
        <fullName evidence="2">Uncharacterized protein</fullName>
    </submittedName>
</protein>
<sequence length="83" mass="9247">MSEESVAASNYEKRRLVDGDVSAVHRGQWMSFVLTVVFVAAALISYLLSENVALSAAFLAPPAFQYLGKLIRTVRNEERDQIE</sequence>
<evidence type="ECO:0000313" key="2">
    <source>
        <dbReference type="EMBL" id="AGF73012.1"/>
    </source>
</evidence>
<reference evidence="2 3" key="1">
    <citation type="journal article" date="2012" name="Stand. Genomic Sci.">
        <title>Genome sequence of the halotolerant bacterium Corynebacterium halotolerans type strain YIM 70093(T) (= DSM 44683(T)).</title>
        <authorList>
            <person name="Ruckert C."/>
            <person name="Albersmeier A."/>
            <person name="Al-Dilaimi A."/>
            <person name="Niehaus K."/>
            <person name="Szczepanowski R."/>
            <person name="Kalinowski J."/>
        </authorList>
    </citation>
    <scope>NUCLEOTIDE SEQUENCE [LARGE SCALE GENOMIC DNA]</scope>
    <source>
        <strain evidence="2">YIM 70093</strain>
    </source>
</reference>
<dbReference type="HOGENOM" id="CLU_2536889_0_0_11"/>
<feature type="transmembrane region" description="Helical" evidence="1">
    <location>
        <begin position="29"/>
        <end position="48"/>
    </location>
</feature>
<dbReference type="AlphaFoldDB" id="M1NU68"/>
<organism evidence="2 3">
    <name type="scientific">Corynebacterium halotolerans YIM 70093 = DSM 44683</name>
    <dbReference type="NCBI Taxonomy" id="1121362"/>
    <lineage>
        <taxon>Bacteria</taxon>
        <taxon>Bacillati</taxon>
        <taxon>Actinomycetota</taxon>
        <taxon>Actinomycetes</taxon>
        <taxon>Mycobacteriales</taxon>
        <taxon>Corynebacteriaceae</taxon>
        <taxon>Corynebacterium</taxon>
    </lineage>
</organism>
<keyword evidence="3" id="KW-1185">Reference proteome</keyword>